<dbReference type="InParanoid" id="A0A2J7PKM5"/>
<dbReference type="PROSITE" id="PS00678">
    <property type="entry name" value="WD_REPEATS_1"/>
    <property type="match status" value="1"/>
</dbReference>
<dbReference type="PANTHER" id="PTHR46042">
    <property type="entry name" value="DIPHTHINE METHYLTRANSFERASE"/>
    <property type="match status" value="1"/>
</dbReference>
<dbReference type="OrthoDB" id="1930760at2759"/>
<evidence type="ECO:0000256" key="6">
    <source>
        <dbReference type="ARBA" id="ARBA00039131"/>
    </source>
</evidence>
<evidence type="ECO:0000256" key="8">
    <source>
        <dbReference type="PROSITE-ProRule" id="PRU00221"/>
    </source>
</evidence>
<dbReference type="Proteomes" id="UP000235965">
    <property type="component" value="Unassembled WGS sequence"/>
</dbReference>
<dbReference type="InterPro" id="IPR015943">
    <property type="entry name" value="WD40/YVTN_repeat-like_dom_sf"/>
</dbReference>
<evidence type="ECO:0000313" key="10">
    <source>
        <dbReference type="Proteomes" id="UP000235965"/>
    </source>
</evidence>
<evidence type="ECO:0000256" key="5">
    <source>
        <dbReference type="ARBA" id="ARBA00038092"/>
    </source>
</evidence>
<dbReference type="FunCoup" id="A0A2J7PKM5">
    <property type="interactions" value="1359"/>
</dbReference>
<comment type="catalytic activity">
    <reaction evidence="7">
        <text>diphthine methyl ester-[translation elongation factor 2] + H2O = diphthine-[translation elongation factor 2] + methanol + H(+)</text>
        <dbReference type="Rhea" id="RHEA:42656"/>
        <dbReference type="Rhea" id="RHEA-COMP:10172"/>
        <dbReference type="Rhea" id="RHEA-COMP:10173"/>
        <dbReference type="ChEBI" id="CHEBI:15377"/>
        <dbReference type="ChEBI" id="CHEBI:15378"/>
        <dbReference type="ChEBI" id="CHEBI:17790"/>
        <dbReference type="ChEBI" id="CHEBI:79005"/>
        <dbReference type="ChEBI" id="CHEBI:82696"/>
        <dbReference type="EC" id="3.1.1.97"/>
    </reaction>
</comment>
<name>A0A2J7PKM5_9NEOP</name>
<dbReference type="SMART" id="SM00320">
    <property type="entry name" value="WD40"/>
    <property type="match status" value="3"/>
</dbReference>
<evidence type="ECO:0000256" key="7">
    <source>
        <dbReference type="ARBA" id="ARBA00047551"/>
    </source>
</evidence>
<dbReference type="GO" id="GO:0017183">
    <property type="term" value="P:protein histidyl modification to diphthamide"/>
    <property type="evidence" value="ECO:0007669"/>
    <property type="project" value="TreeGrafter"/>
</dbReference>
<evidence type="ECO:0000256" key="4">
    <source>
        <dbReference type="ARBA" id="ARBA00022801"/>
    </source>
</evidence>
<evidence type="ECO:0000313" key="9">
    <source>
        <dbReference type="EMBL" id="PNF16882.1"/>
    </source>
</evidence>
<dbReference type="InterPro" id="IPR001680">
    <property type="entry name" value="WD40_rpt"/>
</dbReference>
<feature type="repeat" description="WD" evidence="8">
    <location>
        <begin position="266"/>
        <end position="301"/>
    </location>
</feature>
<dbReference type="InterPro" id="IPR052415">
    <property type="entry name" value="Diphthine_MTase"/>
</dbReference>
<dbReference type="InterPro" id="IPR019775">
    <property type="entry name" value="WD40_repeat_CS"/>
</dbReference>
<comment type="similarity">
    <text evidence="5">Belongs to the DPH7 family.</text>
</comment>
<sequence>MVTRNNMQTLHVWDTEYSADSVEWCPVTPYQSIFVCGTYQLVQTENTEVNKQDCDEPLIKQERSEESTVSNPCNRLGRLYLFAIDSLKGLCLLQTLEMSAILDCKWCHCKIYGKILLAIATAVGDVLLYEMRTNEAVLEEDNIKNVKESEPYLSCSLSLLCSCAVAQDVNSETLALSLDWSTGRAKFEDVQNNPLISVSDSKGNVSLLMLNGLMLEKKECWKAHGFEAWITAFDYWNSSVVYTGGDDCKFHVYDLRIGIQRPVSSSKLHEAGVTSLHSNALYENLLASGSYDENIRIWDTRHMKQCVFSIPLGGGVWRIKWDPHTWQRILTSCMHGGFCVLDYTDNTKPPSIVAAYKEHQSLAYGSDWCHLMGEEAVIYVKDHILQADRSAEDLRIVATCSFYDHKLCISFLKE</sequence>
<evidence type="ECO:0000256" key="2">
    <source>
        <dbReference type="ARBA" id="ARBA00022574"/>
    </source>
</evidence>
<organism evidence="9 10">
    <name type="scientific">Cryptotermes secundus</name>
    <dbReference type="NCBI Taxonomy" id="105785"/>
    <lineage>
        <taxon>Eukaryota</taxon>
        <taxon>Metazoa</taxon>
        <taxon>Ecdysozoa</taxon>
        <taxon>Arthropoda</taxon>
        <taxon>Hexapoda</taxon>
        <taxon>Insecta</taxon>
        <taxon>Pterygota</taxon>
        <taxon>Neoptera</taxon>
        <taxon>Polyneoptera</taxon>
        <taxon>Dictyoptera</taxon>
        <taxon>Blattodea</taxon>
        <taxon>Blattoidea</taxon>
        <taxon>Termitoidae</taxon>
        <taxon>Kalotermitidae</taxon>
        <taxon>Cryptotermitinae</taxon>
        <taxon>Cryptotermes</taxon>
    </lineage>
</organism>
<dbReference type="PROSITE" id="PS50082">
    <property type="entry name" value="WD_REPEATS_2"/>
    <property type="match status" value="1"/>
</dbReference>
<proteinExistence type="inferred from homology"/>
<dbReference type="SUPFAM" id="SSF50978">
    <property type="entry name" value="WD40 repeat-like"/>
    <property type="match status" value="1"/>
</dbReference>
<keyword evidence="3" id="KW-0677">Repeat</keyword>
<comment type="caution">
    <text evidence="9">The sequence shown here is derived from an EMBL/GenBank/DDBJ whole genome shotgun (WGS) entry which is preliminary data.</text>
</comment>
<protein>
    <recommendedName>
        <fullName evidence="6">methylated diphthine methylhydrolase</fullName>
        <ecNumber evidence="6">3.1.1.97</ecNumber>
    </recommendedName>
</protein>
<evidence type="ECO:0000256" key="3">
    <source>
        <dbReference type="ARBA" id="ARBA00022737"/>
    </source>
</evidence>
<dbReference type="EC" id="3.1.1.97" evidence="6"/>
<keyword evidence="10" id="KW-1185">Reference proteome</keyword>
<dbReference type="GO" id="GO:0005737">
    <property type="term" value="C:cytoplasm"/>
    <property type="evidence" value="ECO:0007669"/>
    <property type="project" value="TreeGrafter"/>
</dbReference>
<dbReference type="Pfam" id="PF00400">
    <property type="entry name" value="WD40"/>
    <property type="match status" value="1"/>
</dbReference>
<comment type="pathway">
    <text evidence="1">Protein modification; peptidyl-diphthamide biosynthesis.</text>
</comment>
<keyword evidence="4" id="KW-0378">Hydrolase</keyword>
<evidence type="ECO:0000256" key="1">
    <source>
        <dbReference type="ARBA" id="ARBA00005156"/>
    </source>
</evidence>
<keyword evidence="2 8" id="KW-0853">WD repeat</keyword>
<dbReference type="InterPro" id="IPR036322">
    <property type="entry name" value="WD40_repeat_dom_sf"/>
</dbReference>
<dbReference type="EMBL" id="NEVH01024535">
    <property type="protein sequence ID" value="PNF16882.1"/>
    <property type="molecule type" value="Genomic_DNA"/>
</dbReference>
<dbReference type="Gene3D" id="2.130.10.10">
    <property type="entry name" value="YVTN repeat-like/Quinoprotein amine dehydrogenase"/>
    <property type="match status" value="1"/>
</dbReference>
<dbReference type="PANTHER" id="PTHR46042:SF1">
    <property type="entry name" value="DIPHTHINE METHYLTRANSFERASE"/>
    <property type="match status" value="1"/>
</dbReference>
<gene>
    <name evidence="9" type="ORF">B7P43_G04730</name>
</gene>
<dbReference type="PROSITE" id="PS50294">
    <property type="entry name" value="WD_REPEATS_REGION"/>
    <property type="match status" value="1"/>
</dbReference>
<dbReference type="STRING" id="105785.A0A2J7PKM5"/>
<dbReference type="AlphaFoldDB" id="A0A2J7PKM5"/>
<dbReference type="GO" id="GO:0061685">
    <property type="term" value="F:diphthine methylesterase activity"/>
    <property type="evidence" value="ECO:0007669"/>
    <property type="project" value="UniProtKB-EC"/>
</dbReference>
<accession>A0A2J7PKM5</accession>
<reference evidence="9 10" key="1">
    <citation type="submission" date="2017-12" db="EMBL/GenBank/DDBJ databases">
        <title>Hemimetabolous genomes reveal molecular basis of termite eusociality.</title>
        <authorList>
            <person name="Harrison M.C."/>
            <person name="Jongepier E."/>
            <person name="Robertson H.M."/>
            <person name="Arning N."/>
            <person name="Bitard-Feildel T."/>
            <person name="Chao H."/>
            <person name="Childers C.P."/>
            <person name="Dinh H."/>
            <person name="Doddapaneni H."/>
            <person name="Dugan S."/>
            <person name="Gowin J."/>
            <person name="Greiner C."/>
            <person name="Han Y."/>
            <person name="Hu H."/>
            <person name="Hughes D.S.T."/>
            <person name="Huylmans A.-K."/>
            <person name="Kemena C."/>
            <person name="Kremer L.P.M."/>
            <person name="Lee S.L."/>
            <person name="Lopez-Ezquerra A."/>
            <person name="Mallet L."/>
            <person name="Monroy-Kuhn J.M."/>
            <person name="Moser A."/>
            <person name="Murali S.C."/>
            <person name="Muzny D.M."/>
            <person name="Otani S."/>
            <person name="Piulachs M.-D."/>
            <person name="Poelchau M."/>
            <person name="Qu J."/>
            <person name="Schaub F."/>
            <person name="Wada-Katsumata A."/>
            <person name="Worley K.C."/>
            <person name="Xie Q."/>
            <person name="Ylla G."/>
            <person name="Poulsen M."/>
            <person name="Gibbs R.A."/>
            <person name="Schal C."/>
            <person name="Richards S."/>
            <person name="Belles X."/>
            <person name="Korb J."/>
            <person name="Bornberg-Bauer E."/>
        </authorList>
    </citation>
    <scope>NUCLEOTIDE SEQUENCE [LARGE SCALE GENOMIC DNA]</scope>
    <source>
        <tissue evidence="9">Whole body</tissue>
    </source>
</reference>